<reference evidence="3" key="1">
    <citation type="submission" date="2018-05" db="EMBL/GenBank/DDBJ databases">
        <authorList>
            <person name="Lanie J.A."/>
            <person name="Ng W.-L."/>
            <person name="Kazmierczak K.M."/>
            <person name="Andrzejewski T.M."/>
            <person name="Davidsen T.M."/>
            <person name="Wayne K.J."/>
            <person name="Tettelin H."/>
            <person name="Glass J.I."/>
            <person name="Rusch D."/>
            <person name="Podicherti R."/>
            <person name="Tsui H.-C.T."/>
            <person name="Winkler M.E."/>
        </authorList>
    </citation>
    <scope>NUCLEOTIDE SEQUENCE</scope>
</reference>
<accession>A0A381S2I3</accession>
<evidence type="ECO:0000256" key="1">
    <source>
        <dbReference type="ARBA" id="ARBA00023235"/>
    </source>
</evidence>
<dbReference type="EMBL" id="UINC01002317">
    <property type="protein sequence ID" value="SUZ95343.1"/>
    <property type="molecule type" value="Genomic_DNA"/>
</dbReference>
<feature type="domain" description="Methylmalonyl-CoA mutase alpha/beta chain catalytic" evidence="2">
    <location>
        <begin position="32"/>
        <end position="545"/>
    </location>
</feature>
<keyword evidence="1" id="KW-0413">Isomerase</keyword>
<organism evidence="3">
    <name type="scientific">marine metagenome</name>
    <dbReference type="NCBI Taxonomy" id="408172"/>
    <lineage>
        <taxon>unclassified sequences</taxon>
        <taxon>metagenomes</taxon>
        <taxon>ecological metagenomes</taxon>
    </lineage>
</organism>
<sequence>MGKRKNSRIEELKKWQADVKISPARDYNFDSISGRSLDSLYYPQNIDDGYIEKLGFPGQYPFTRGVHANMYRGKLWTMRQFSGFGTPEKSNERYHYLLKQGQTGLSIAYDMPTLMGYDPDHPISLGEVGKCGVNVASLRDMEILLKDIDLGKISISQTINGPAMILLAFYIALAENQGVPLGTLRGTLQNDILKEFTAQKEWIFPPGPSMRIITDMLAYCTENMHQYNTISVSGYHIREAGSTAGQELAFTLADGFTYIEHALDAGLQIDDFAPRLSFFFNSHLDFFEEIAKFRAARRIWARHLKENYGAKNERSLKLRFHAQTAGCSLTAQQPENNISRTAFQAIAAVFGGAQSLHTNSMDETLALPSEKAAEIALRTQQLIAYETGVANVADPLGGSWLIESLTNQLEQEAEKYFEEIERLGGVIQAIEKGYFQREIARSAKNYQKLIDEKQLFIVGVNQFDKDDENIDIPILEIGPETEQIQVKALNELKSTRNETTVQQALHKIQETCSNGGNIMPPIIEASKVYVTLGEIVTAMKAEFGEWQEAAVF</sequence>
<gene>
    <name evidence="3" type="ORF">METZ01_LOCUS48197</name>
</gene>
<evidence type="ECO:0000259" key="2">
    <source>
        <dbReference type="Pfam" id="PF01642"/>
    </source>
</evidence>
<dbReference type="PANTHER" id="PTHR48101">
    <property type="entry name" value="METHYLMALONYL-COA MUTASE, MITOCHONDRIAL-RELATED"/>
    <property type="match status" value="1"/>
</dbReference>
<protein>
    <recommendedName>
        <fullName evidence="2">Methylmalonyl-CoA mutase alpha/beta chain catalytic domain-containing protein</fullName>
    </recommendedName>
</protein>
<name>A0A381S2I3_9ZZZZ</name>
<dbReference type="PANTHER" id="PTHR48101:SF1">
    <property type="entry name" value="METHYLMALONYL-COA MUTASE, LARGE SUBUNIT"/>
    <property type="match status" value="1"/>
</dbReference>
<evidence type="ECO:0000313" key="3">
    <source>
        <dbReference type="EMBL" id="SUZ95343.1"/>
    </source>
</evidence>
<dbReference type="InterPro" id="IPR006098">
    <property type="entry name" value="MMCoA_mutase_a_cat"/>
</dbReference>
<dbReference type="GO" id="GO:0004494">
    <property type="term" value="F:methylmalonyl-CoA mutase activity"/>
    <property type="evidence" value="ECO:0007669"/>
    <property type="project" value="InterPro"/>
</dbReference>
<dbReference type="InterPro" id="IPR006099">
    <property type="entry name" value="MeMalonylCoA_mutase_a/b_cat"/>
</dbReference>
<dbReference type="SUPFAM" id="SSF51703">
    <property type="entry name" value="Cobalamin (vitamin B12)-dependent enzymes"/>
    <property type="match status" value="1"/>
</dbReference>
<proteinExistence type="predicted"/>
<dbReference type="Gene3D" id="3.20.20.240">
    <property type="entry name" value="Methylmalonyl-CoA mutase"/>
    <property type="match status" value="1"/>
</dbReference>
<dbReference type="InterPro" id="IPR016176">
    <property type="entry name" value="Cbl-dep_enz_cat"/>
</dbReference>
<dbReference type="AlphaFoldDB" id="A0A381S2I3"/>
<dbReference type="GO" id="GO:0031419">
    <property type="term" value="F:cobalamin binding"/>
    <property type="evidence" value="ECO:0007669"/>
    <property type="project" value="InterPro"/>
</dbReference>
<dbReference type="Pfam" id="PF01642">
    <property type="entry name" value="MM_CoA_mutase"/>
    <property type="match status" value="1"/>
</dbReference>
<dbReference type="NCBIfam" id="TIGR00641">
    <property type="entry name" value="acid_CoA_mut_N"/>
    <property type="match status" value="1"/>
</dbReference>